<dbReference type="RefSeq" id="WP_379891819.1">
    <property type="nucleotide sequence ID" value="NZ_CBCSCT010000003.1"/>
</dbReference>
<dbReference type="SUPFAM" id="SSF48239">
    <property type="entry name" value="Terpenoid cyclases/Protein prenyltransferases"/>
    <property type="match status" value="1"/>
</dbReference>
<protein>
    <submittedName>
        <fullName evidence="1">Uncharacterized protein</fullName>
    </submittedName>
</protein>
<accession>A0ABW1IJI9</accession>
<dbReference type="InterPro" id="IPR008930">
    <property type="entry name" value="Terpenoid_cyclase/PrenylTrfase"/>
</dbReference>
<organism evidence="1 2">
    <name type="scientific">Marinicrinis lubricantis</name>
    <dbReference type="NCBI Taxonomy" id="2086470"/>
    <lineage>
        <taxon>Bacteria</taxon>
        <taxon>Bacillati</taxon>
        <taxon>Bacillota</taxon>
        <taxon>Bacilli</taxon>
        <taxon>Bacillales</taxon>
        <taxon>Paenibacillaceae</taxon>
    </lineage>
</organism>
<dbReference type="Proteomes" id="UP001596250">
    <property type="component" value="Unassembled WGS sequence"/>
</dbReference>
<proteinExistence type="predicted"/>
<evidence type="ECO:0000313" key="2">
    <source>
        <dbReference type="Proteomes" id="UP001596250"/>
    </source>
</evidence>
<evidence type="ECO:0000313" key="1">
    <source>
        <dbReference type="EMBL" id="MFC5985206.1"/>
    </source>
</evidence>
<name>A0ABW1IJI9_9BACL</name>
<dbReference type="EMBL" id="JBHSQV010000010">
    <property type="protein sequence ID" value="MFC5985206.1"/>
    <property type="molecule type" value="Genomic_DNA"/>
</dbReference>
<gene>
    <name evidence="1" type="ORF">ACFPXP_01805</name>
</gene>
<reference evidence="2" key="1">
    <citation type="journal article" date="2019" name="Int. J. Syst. Evol. Microbiol.">
        <title>The Global Catalogue of Microorganisms (GCM) 10K type strain sequencing project: providing services to taxonomists for standard genome sequencing and annotation.</title>
        <authorList>
            <consortium name="The Broad Institute Genomics Platform"/>
            <consortium name="The Broad Institute Genome Sequencing Center for Infectious Disease"/>
            <person name="Wu L."/>
            <person name="Ma J."/>
        </authorList>
    </citation>
    <scope>NUCLEOTIDE SEQUENCE [LARGE SCALE GENOMIC DNA]</scope>
    <source>
        <strain evidence="2">CCM 8749</strain>
    </source>
</reference>
<sequence length="374" mass="42721">MDNDRGELQHLIRRFDPLFDRFYEWLANQYDAVSGGFYYAQSSREMEGSKPDIESTAQALSIIERSGLLPDMPVKVRSGLVHFFQQKQDPATGFFIDENPAMRKDEVMVARAMGYCLRSLKQLGAAPLYPLPQEDKAPEFMESADSYIRHLASINLSNSWRGCDRLASTSVYFVQLPEAKRQEYAERALAWFADIQDPETGLWGDGSLYVRISGTFKLHTFYSRFRAPMPRIDEMYQSILRGLRTEEAADMCYIRNPIHLLSYIQKNIAQEELMEIIGITIRNMEELKRPDGGFSREKEHSPTAPNVAQVKKGEYYPDMPEPVHLGLGLREGDMNAGTQALLIRELCSRLAGVQENPLQYDAASFYQMLPRTEG</sequence>
<comment type="caution">
    <text evidence="1">The sequence shown here is derived from an EMBL/GenBank/DDBJ whole genome shotgun (WGS) entry which is preliminary data.</text>
</comment>
<keyword evidence="2" id="KW-1185">Reference proteome</keyword>